<dbReference type="Proteomes" id="UP000078465">
    <property type="component" value="Plasmid unnamed4"/>
</dbReference>
<name>A0ACD5EY59_9HYPH</name>
<proteinExistence type="predicted"/>
<gene>
    <name evidence="1" type="ORF">A4U53_040770</name>
</gene>
<evidence type="ECO:0000313" key="1">
    <source>
        <dbReference type="EMBL" id="XKM44123.1"/>
    </source>
</evidence>
<keyword evidence="1" id="KW-0614">Plasmid</keyword>
<evidence type="ECO:0000313" key="2">
    <source>
        <dbReference type="Proteomes" id="UP000078465"/>
    </source>
</evidence>
<accession>A0ACD5EY59</accession>
<dbReference type="EMBL" id="CP171855">
    <property type="protein sequence ID" value="XKM44123.1"/>
    <property type="molecule type" value="Genomic_DNA"/>
</dbReference>
<sequence>MMENKAEHMAIGIGAEIELLASHFNRSAPCSATGPQNRELDGTAQAGDEMIPSDQSGYELRENRMSGALEAGRE</sequence>
<reference evidence="1" key="1">
    <citation type="submission" date="2024-10" db="EMBL/GenBank/DDBJ databases">
        <title>Strain of Rhizobium-related bacteria isolated fromm roots of Vavilovia formosa.</title>
        <authorList>
            <person name="Kimeklis A."/>
            <person name="Afonin A."/>
        </authorList>
    </citation>
    <scope>NUCLEOTIDE SEQUENCE</scope>
    <source>
        <strain evidence="1">Vaf-46</strain>
    </source>
</reference>
<organism evidence="1 2">
    <name type="scientific">Rhizobium ruizarguesonis</name>
    <dbReference type="NCBI Taxonomy" id="2081791"/>
    <lineage>
        <taxon>Bacteria</taxon>
        <taxon>Pseudomonadati</taxon>
        <taxon>Pseudomonadota</taxon>
        <taxon>Alphaproteobacteria</taxon>
        <taxon>Hyphomicrobiales</taxon>
        <taxon>Rhizobiaceae</taxon>
        <taxon>Rhizobium/Agrobacterium group</taxon>
        <taxon>Rhizobium</taxon>
    </lineage>
</organism>
<protein>
    <submittedName>
        <fullName evidence="1">Uncharacterized protein</fullName>
    </submittedName>
</protein>
<geneLocation type="plasmid" evidence="1 2">
    <name>unnamed4</name>
</geneLocation>